<dbReference type="OrthoDB" id="765463at2"/>
<dbReference type="EMBL" id="JPLY01000003">
    <property type="protein sequence ID" value="KFC21915.1"/>
    <property type="molecule type" value="Genomic_DNA"/>
</dbReference>
<keyword evidence="3" id="KW-1185">Reference proteome</keyword>
<keyword evidence="1" id="KW-1133">Transmembrane helix</keyword>
<keyword evidence="1" id="KW-0472">Membrane</keyword>
<gene>
    <name evidence="2" type="ORF">IO89_08020</name>
</gene>
<accession>A0A085BHH0</accession>
<evidence type="ECO:0000313" key="3">
    <source>
        <dbReference type="Proteomes" id="UP000028623"/>
    </source>
</evidence>
<dbReference type="STRING" id="421072.SAMN04488097_2216"/>
<comment type="caution">
    <text evidence="2">The sequence shown here is derived from an EMBL/GenBank/DDBJ whole genome shotgun (WGS) entry which is preliminary data.</text>
</comment>
<feature type="transmembrane region" description="Helical" evidence="1">
    <location>
        <begin position="12"/>
        <end position="33"/>
    </location>
</feature>
<feature type="transmembrane region" description="Helical" evidence="1">
    <location>
        <begin position="45"/>
        <end position="66"/>
    </location>
</feature>
<dbReference type="Pfam" id="PF20136">
    <property type="entry name" value="DUF6526"/>
    <property type="match status" value="1"/>
</dbReference>
<keyword evidence="1" id="KW-0812">Transmembrane</keyword>
<name>A0A085BHH0_9FLAO</name>
<reference evidence="2 3" key="1">
    <citation type="submission" date="2014-07" db="EMBL/GenBank/DDBJ databases">
        <title>Epilithonimonas lactis LMG 22401 Genome.</title>
        <authorList>
            <person name="Pipes S.E."/>
            <person name="Stropko S.J."/>
        </authorList>
    </citation>
    <scope>NUCLEOTIDE SEQUENCE [LARGE SCALE GENOMIC DNA]</scope>
    <source>
        <strain evidence="2 3">LMG 24401</strain>
    </source>
</reference>
<dbReference type="RefSeq" id="WP_034975157.1">
    <property type="nucleotide sequence ID" value="NZ_FOFI01000003.1"/>
</dbReference>
<dbReference type="eggNOG" id="ENOG5032T87">
    <property type="taxonomic scope" value="Bacteria"/>
</dbReference>
<dbReference type="InterPro" id="IPR045385">
    <property type="entry name" value="DUF6526"/>
</dbReference>
<organism evidence="2 3">
    <name type="scientific">Epilithonimonas lactis</name>
    <dbReference type="NCBI Taxonomy" id="421072"/>
    <lineage>
        <taxon>Bacteria</taxon>
        <taxon>Pseudomonadati</taxon>
        <taxon>Bacteroidota</taxon>
        <taxon>Flavobacteriia</taxon>
        <taxon>Flavobacteriales</taxon>
        <taxon>Weeksellaceae</taxon>
        <taxon>Chryseobacterium group</taxon>
        <taxon>Epilithonimonas</taxon>
    </lineage>
</organism>
<sequence>MGNQNLKNYRKFYPLHHFVIYPAGLVLLVFSLYRLWKNINVNEEFVWIWTAISFASILIILISYMLRQHYAVGLQDRIIINEFKLRYFTLTGTRLESLPYQFSDSQIFALRFSEDEDLVELMSKASENDWSASKIKENINHWKSDNRRI</sequence>
<evidence type="ECO:0000256" key="1">
    <source>
        <dbReference type="SAM" id="Phobius"/>
    </source>
</evidence>
<dbReference type="AlphaFoldDB" id="A0A085BHH0"/>
<dbReference type="Proteomes" id="UP000028623">
    <property type="component" value="Unassembled WGS sequence"/>
</dbReference>
<protein>
    <submittedName>
        <fullName evidence="2">Uncharacterized protein</fullName>
    </submittedName>
</protein>
<evidence type="ECO:0000313" key="2">
    <source>
        <dbReference type="EMBL" id="KFC21915.1"/>
    </source>
</evidence>
<proteinExistence type="predicted"/>